<accession>A0ABY1ZMW9</accession>
<comment type="caution">
    <text evidence="1">The sequence shown here is derived from an EMBL/GenBank/DDBJ whole genome shotgun (WGS) entry which is preliminary data.</text>
</comment>
<organism evidence="1 2">
    <name type="scientific">Marinobacter halodurans</name>
    <dbReference type="NCBI Taxonomy" id="2528979"/>
    <lineage>
        <taxon>Bacteria</taxon>
        <taxon>Pseudomonadati</taxon>
        <taxon>Pseudomonadota</taxon>
        <taxon>Gammaproteobacteria</taxon>
        <taxon>Pseudomonadales</taxon>
        <taxon>Marinobacteraceae</taxon>
        <taxon>Marinobacter</taxon>
    </lineage>
</organism>
<evidence type="ECO:0000313" key="2">
    <source>
        <dbReference type="Proteomes" id="UP000313645"/>
    </source>
</evidence>
<dbReference type="EMBL" id="SJDL01000007">
    <property type="protein sequence ID" value="TBW57591.1"/>
    <property type="molecule type" value="Genomic_DNA"/>
</dbReference>
<name>A0ABY1ZMW9_9GAMM</name>
<dbReference type="RefSeq" id="WP_131480040.1">
    <property type="nucleotide sequence ID" value="NZ_SJDL01000007.1"/>
</dbReference>
<proteinExistence type="predicted"/>
<sequence length="73" mass="8154">MAEFAGDNRILDLRDNLNAFTYASGLQSLFGSTRKINRFLLKRSAEGATAVESGNILNGEFVRELARQEQVDF</sequence>
<protein>
    <submittedName>
        <fullName evidence="1">Uncharacterized protein</fullName>
    </submittedName>
</protein>
<gene>
    <name evidence="1" type="ORF">EZI54_05975</name>
</gene>
<reference evidence="1 2" key="1">
    <citation type="submission" date="2019-02" db="EMBL/GenBank/DDBJ databases">
        <title>Marinobacter halodurans sp. nov., a marine bacterium isolated from sea tidal flat.</title>
        <authorList>
            <person name="Yoo Y."/>
            <person name="Lee D.W."/>
            <person name="Kim B.S."/>
            <person name="Kim J.-J."/>
        </authorList>
    </citation>
    <scope>NUCLEOTIDE SEQUENCE [LARGE SCALE GENOMIC DNA]</scope>
    <source>
        <strain evidence="1 2">YJ-S3-2</strain>
    </source>
</reference>
<keyword evidence="2" id="KW-1185">Reference proteome</keyword>
<dbReference type="Proteomes" id="UP000313645">
    <property type="component" value="Unassembled WGS sequence"/>
</dbReference>
<evidence type="ECO:0000313" key="1">
    <source>
        <dbReference type="EMBL" id="TBW57591.1"/>
    </source>
</evidence>